<feature type="DNA-binding region" description="OmpR/PhoB-type" evidence="2">
    <location>
        <begin position="196"/>
        <end position="293"/>
    </location>
</feature>
<accession>A0A365P181</accession>
<dbReference type="Pfam" id="PF00486">
    <property type="entry name" value="Trans_reg_C"/>
    <property type="match status" value="1"/>
</dbReference>
<sequence length="296" mass="33916">MLFAILMKLRKILIIGSFCVAVLAAIMLLIPNKGNENHTDLAKISLRDVGNQLLLSNQDSTSLILPIQKIEEFKYQLSFERALSIHPDSLVVIVAESFKKTNLPTQYQIEVKQCEDYEVAYSYLKFPNEEKSIVPCSGRILPQKCYTIEVLFLEKIATSSYQVVWILLLIFSLVVIVILLPKKRIEKQTETKLTDKNCISLGKFQFYPNENKLVIETNEISLSKKEVELLTIFVANPNKIIKREELSKQVWEDQGVFVGRSLDTYISKLRKKLSDDETIKLTNIHGIGYTLEVKEN</sequence>
<evidence type="ECO:0000256" key="2">
    <source>
        <dbReference type="PROSITE-ProRule" id="PRU01091"/>
    </source>
</evidence>
<dbReference type="CDD" id="cd00383">
    <property type="entry name" value="trans_reg_C"/>
    <property type="match status" value="1"/>
</dbReference>
<keyword evidence="3" id="KW-0812">Transmembrane</keyword>
<dbReference type="AlphaFoldDB" id="A0A365P181"/>
<evidence type="ECO:0000256" key="3">
    <source>
        <dbReference type="SAM" id="Phobius"/>
    </source>
</evidence>
<dbReference type="InterPro" id="IPR036388">
    <property type="entry name" value="WH-like_DNA-bd_sf"/>
</dbReference>
<dbReference type="SMART" id="SM00862">
    <property type="entry name" value="Trans_reg_C"/>
    <property type="match status" value="1"/>
</dbReference>
<dbReference type="Proteomes" id="UP000253319">
    <property type="component" value="Unassembled WGS sequence"/>
</dbReference>
<keyword evidence="6" id="KW-1185">Reference proteome</keyword>
<dbReference type="GO" id="GO:0006355">
    <property type="term" value="P:regulation of DNA-templated transcription"/>
    <property type="evidence" value="ECO:0007669"/>
    <property type="project" value="InterPro"/>
</dbReference>
<dbReference type="SUPFAM" id="SSF46894">
    <property type="entry name" value="C-terminal effector domain of the bipartite response regulators"/>
    <property type="match status" value="1"/>
</dbReference>
<reference evidence="5 6" key="1">
    <citation type="submission" date="2018-06" db="EMBL/GenBank/DDBJ databases">
        <title>Flavobacterium tibetense sp. nov., isolated from a wetland YonghuCo on Tibetan Plateau.</title>
        <authorList>
            <person name="Xing P."/>
            <person name="Phurbu D."/>
            <person name="Lu H."/>
        </authorList>
    </citation>
    <scope>NUCLEOTIDE SEQUENCE [LARGE SCALE GENOMIC DNA]</scope>
    <source>
        <strain evidence="5 6">YH5</strain>
    </source>
</reference>
<evidence type="ECO:0000313" key="5">
    <source>
        <dbReference type="EMBL" id="RBA28191.1"/>
    </source>
</evidence>
<feature type="domain" description="OmpR/PhoB-type" evidence="4">
    <location>
        <begin position="196"/>
        <end position="293"/>
    </location>
</feature>
<keyword evidence="1 2" id="KW-0238">DNA-binding</keyword>
<dbReference type="GO" id="GO:0000160">
    <property type="term" value="P:phosphorelay signal transduction system"/>
    <property type="evidence" value="ECO:0007669"/>
    <property type="project" value="InterPro"/>
</dbReference>
<dbReference type="InterPro" id="IPR001867">
    <property type="entry name" value="OmpR/PhoB-type_DNA-bd"/>
</dbReference>
<dbReference type="EMBL" id="QLST01000009">
    <property type="protein sequence ID" value="RBA28191.1"/>
    <property type="molecule type" value="Genomic_DNA"/>
</dbReference>
<proteinExistence type="predicted"/>
<dbReference type="Gene3D" id="1.10.10.10">
    <property type="entry name" value="Winged helix-like DNA-binding domain superfamily/Winged helix DNA-binding domain"/>
    <property type="match status" value="1"/>
</dbReference>
<feature type="transmembrane region" description="Helical" evidence="3">
    <location>
        <begin position="161"/>
        <end position="180"/>
    </location>
</feature>
<evidence type="ECO:0000256" key="1">
    <source>
        <dbReference type="ARBA" id="ARBA00023125"/>
    </source>
</evidence>
<dbReference type="GO" id="GO:0003677">
    <property type="term" value="F:DNA binding"/>
    <property type="evidence" value="ECO:0007669"/>
    <property type="project" value="UniProtKB-UniRule"/>
</dbReference>
<dbReference type="PROSITE" id="PS51755">
    <property type="entry name" value="OMPR_PHOB"/>
    <property type="match status" value="1"/>
</dbReference>
<feature type="transmembrane region" description="Helical" evidence="3">
    <location>
        <begin position="12"/>
        <end position="30"/>
    </location>
</feature>
<gene>
    <name evidence="5" type="ORF">DPN68_08540</name>
</gene>
<name>A0A365P181_9FLAO</name>
<dbReference type="InterPro" id="IPR016032">
    <property type="entry name" value="Sig_transdc_resp-reg_C-effctor"/>
</dbReference>
<evidence type="ECO:0000313" key="6">
    <source>
        <dbReference type="Proteomes" id="UP000253319"/>
    </source>
</evidence>
<keyword evidence="3" id="KW-1133">Transmembrane helix</keyword>
<keyword evidence="3" id="KW-0472">Membrane</keyword>
<protein>
    <submittedName>
        <fullName evidence="5">Winged helix family transcriptional regulator</fullName>
    </submittedName>
</protein>
<organism evidence="5 6">
    <name type="scientific">Flavobacterium tibetense</name>
    <dbReference type="NCBI Taxonomy" id="2233533"/>
    <lineage>
        <taxon>Bacteria</taxon>
        <taxon>Pseudomonadati</taxon>
        <taxon>Bacteroidota</taxon>
        <taxon>Flavobacteriia</taxon>
        <taxon>Flavobacteriales</taxon>
        <taxon>Flavobacteriaceae</taxon>
        <taxon>Flavobacterium</taxon>
    </lineage>
</organism>
<comment type="caution">
    <text evidence="5">The sequence shown here is derived from an EMBL/GenBank/DDBJ whole genome shotgun (WGS) entry which is preliminary data.</text>
</comment>
<evidence type="ECO:0000259" key="4">
    <source>
        <dbReference type="PROSITE" id="PS51755"/>
    </source>
</evidence>